<dbReference type="Proteomes" id="UP000439903">
    <property type="component" value="Unassembled WGS sequence"/>
</dbReference>
<evidence type="ECO:0000313" key="1">
    <source>
        <dbReference type="EMBL" id="KAF0412772.1"/>
    </source>
</evidence>
<dbReference type="AlphaFoldDB" id="A0A8H3X7E3"/>
<comment type="caution">
    <text evidence="1">The sequence shown here is derived from an EMBL/GenBank/DDBJ whole genome shotgun (WGS) entry which is preliminary data.</text>
</comment>
<proteinExistence type="predicted"/>
<evidence type="ECO:0000313" key="2">
    <source>
        <dbReference type="Proteomes" id="UP000439903"/>
    </source>
</evidence>
<protein>
    <recommendedName>
        <fullName evidence="3">F-box domain-containing protein</fullName>
    </recommendedName>
</protein>
<sequence length="500" mass="58698">MASKMFMGNMPELMEIILNNLNNEFNSLYSCALVSRHWCKMSIPILWQNPFSYPSDQRPLFISQYFSSLDENERLILKEYRINVKFPNTLFNYAKFLKVFNLSSLEFKVKKWLEFQLANSEPDSSSIYYIINLLFKLFIESGASLQKLDLNFSYYQINPEIFYSLGRNEQFFSRLQDLFLGLTPDCIIENDTILLKILAKNATKLSTLKLDEFYPYYEPQLLCALICIIKSQEQLRRFNLVGLEFPTEFQGIILALESQKISLQEVILECCECSNEFKVLKNCKNLEILRINDCFNEEILEASLNTLEINRYLIDTSNIVQLLTKSGTLLQRLKLVSTDEPIREESLLLETIKSFCPNITYLNLSNITFSTQFFELIDNLQKLQFLTLRDIYEIDDEQKTLVIKFAKLLPLTLQYLDLRFSDLDTYFDILLNNCYAPLKYLLINDLDNEKKAKALNEFCIRRRSLNYVGVEKWLNLNDNIKKEVERNVTLKACERIVVNC</sequence>
<dbReference type="InterPro" id="IPR032675">
    <property type="entry name" value="LRR_dom_sf"/>
</dbReference>
<dbReference type="EMBL" id="WTPW01001806">
    <property type="protein sequence ID" value="KAF0412772.1"/>
    <property type="molecule type" value="Genomic_DNA"/>
</dbReference>
<dbReference type="Gene3D" id="3.80.10.10">
    <property type="entry name" value="Ribonuclease Inhibitor"/>
    <property type="match status" value="1"/>
</dbReference>
<reference evidence="1 2" key="1">
    <citation type="journal article" date="2019" name="Environ. Microbiol.">
        <title>At the nexus of three kingdoms: the genome of the mycorrhizal fungus Gigaspora margarita provides insights into plant, endobacterial and fungal interactions.</title>
        <authorList>
            <person name="Venice F."/>
            <person name="Ghignone S."/>
            <person name="Salvioli di Fossalunga A."/>
            <person name="Amselem J."/>
            <person name="Novero M."/>
            <person name="Xianan X."/>
            <person name="Sedzielewska Toro K."/>
            <person name="Morin E."/>
            <person name="Lipzen A."/>
            <person name="Grigoriev I.V."/>
            <person name="Henrissat B."/>
            <person name="Martin F.M."/>
            <person name="Bonfante P."/>
        </authorList>
    </citation>
    <scope>NUCLEOTIDE SEQUENCE [LARGE SCALE GENOMIC DNA]</scope>
    <source>
        <strain evidence="1 2">BEG34</strain>
    </source>
</reference>
<evidence type="ECO:0008006" key="3">
    <source>
        <dbReference type="Google" id="ProtNLM"/>
    </source>
</evidence>
<dbReference type="SUPFAM" id="SSF52047">
    <property type="entry name" value="RNI-like"/>
    <property type="match status" value="1"/>
</dbReference>
<organism evidence="1 2">
    <name type="scientific">Gigaspora margarita</name>
    <dbReference type="NCBI Taxonomy" id="4874"/>
    <lineage>
        <taxon>Eukaryota</taxon>
        <taxon>Fungi</taxon>
        <taxon>Fungi incertae sedis</taxon>
        <taxon>Mucoromycota</taxon>
        <taxon>Glomeromycotina</taxon>
        <taxon>Glomeromycetes</taxon>
        <taxon>Diversisporales</taxon>
        <taxon>Gigasporaceae</taxon>
        <taxon>Gigaspora</taxon>
    </lineage>
</organism>
<keyword evidence="2" id="KW-1185">Reference proteome</keyword>
<gene>
    <name evidence="1" type="ORF">F8M41_007863</name>
</gene>
<name>A0A8H3X7E3_GIGMA</name>
<accession>A0A8H3X7E3</accession>